<keyword evidence="8" id="KW-0175">Coiled coil</keyword>
<gene>
    <name evidence="9" type="ORF">HOLleu_28866</name>
</gene>
<dbReference type="Gene3D" id="3.30.1320.10">
    <property type="match status" value="1"/>
</dbReference>
<dbReference type="GO" id="GO:0003735">
    <property type="term" value="F:structural constituent of ribosome"/>
    <property type="evidence" value="ECO:0007669"/>
    <property type="project" value="InterPro"/>
</dbReference>
<dbReference type="GO" id="GO:0005763">
    <property type="term" value="C:mitochondrial small ribosomal subunit"/>
    <property type="evidence" value="ECO:0007669"/>
    <property type="project" value="TreeGrafter"/>
</dbReference>
<dbReference type="Proteomes" id="UP001152320">
    <property type="component" value="Chromosome 14"/>
</dbReference>
<evidence type="ECO:0000256" key="3">
    <source>
        <dbReference type="ARBA" id="ARBA00022980"/>
    </source>
</evidence>
<evidence type="ECO:0000313" key="9">
    <source>
        <dbReference type="EMBL" id="KAJ8029466.1"/>
    </source>
</evidence>
<dbReference type="PANTHER" id="PTHR12919:SF20">
    <property type="entry name" value="SMALL RIBOSOMAL SUBUNIT PROTEIN BS16M"/>
    <property type="match status" value="1"/>
</dbReference>
<evidence type="ECO:0000256" key="5">
    <source>
        <dbReference type="ARBA" id="ARBA00023274"/>
    </source>
</evidence>
<evidence type="ECO:0000256" key="6">
    <source>
        <dbReference type="ARBA" id="ARBA00035263"/>
    </source>
</evidence>
<name>A0A9Q1BMY0_HOLLE</name>
<accession>A0A9Q1BMY0</accession>
<evidence type="ECO:0000256" key="4">
    <source>
        <dbReference type="ARBA" id="ARBA00023128"/>
    </source>
</evidence>
<keyword evidence="10" id="KW-1185">Reference proteome</keyword>
<dbReference type="FunFam" id="3.30.1320.10:FF:000004">
    <property type="entry name" value="28S ribosomal protein S16, mitochondrial"/>
    <property type="match status" value="1"/>
</dbReference>
<dbReference type="PANTHER" id="PTHR12919">
    <property type="entry name" value="30S RIBOSOMAL PROTEIN S16"/>
    <property type="match status" value="1"/>
</dbReference>
<dbReference type="NCBIfam" id="TIGR00002">
    <property type="entry name" value="S16"/>
    <property type="match status" value="1"/>
</dbReference>
<organism evidence="9 10">
    <name type="scientific">Holothuria leucospilota</name>
    <name type="common">Black long sea cucumber</name>
    <name type="synonym">Mertensiothuria leucospilota</name>
    <dbReference type="NCBI Taxonomy" id="206669"/>
    <lineage>
        <taxon>Eukaryota</taxon>
        <taxon>Metazoa</taxon>
        <taxon>Echinodermata</taxon>
        <taxon>Eleutherozoa</taxon>
        <taxon>Echinozoa</taxon>
        <taxon>Holothuroidea</taxon>
        <taxon>Aspidochirotacea</taxon>
        <taxon>Aspidochirotida</taxon>
        <taxon>Holothuriidae</taxon>
        <taxon>Holothuria</taxon>
    </lineage>
</organism>
<evidence type="ECO:0000313" key="10">
    <source>
        <dbReference type="Proteomes" id="UP001152320"/>
    </source>
</evidence>
<dbReference type="InterPro" id="IPR000307">
    <property type="entry name" value="Ribosomal_bS16"/>
</dbReference>
<comment type="caution">
    <text evidence="9">The sequence shown here is derived from an EMBL/GenBank/DDBJ whole genome shotgun (WGS) entry which is preliminary data.</text>
</comment>
<dbReference type="OrthoDB" id="407221at2759"/>
<reference evidence="9" key="1">
    <citation type="submission" date="2021-10" db="EMBL/GenBank/DDBJ databases">
        <title>Tropical sea cucumber genome reveals ecological adaptation and Cuvierian tubules defense mechanism.</title>
        <authorList>
            <person name="Chen T."/>
        </authorList>
    </citation>
    <scope>NUCLEOTIDE SEQUENCE</scope>
    <source>
        <strain evidence="9">Nanhai2018</strain>
        <tissue evidence="9">Muscle</tissue>
    </source>
</reference>
<comment type="similarity">
    <text evidence="2">Belongs to the bacterial ribosomal protein bS16 family.</text>
</comment>
<keyword evidence="5" id="KW-0687">Ribonucleoprotein</keyword>
<evidence type="ECO:0000256" key="7">
    <source>
        <dbReference type="ARBA" id="ARBA00035438"/>
    </source>
</evidence>
<dbReference type="EMBL" id="JAIZAY010000014">
    <property type="protein sequence ID" value="KAJ8029466.1"/>
    <property type="molecule type" value="Genomic_DNA"/>
</dbReference>
<evidence type="ECO:0000256" key="2">
    <source>
        <dbReference type="ARBA" id="ARBA00006668"/>
    </source>
</evidence>
<keyword evidence="4" id="KW-0496">Mitochondrion</keyword>
<protein>
    <recommendedName>
        <fullName evidence="6">Small ribosomal subunit protein bS16m</fullName>
    </recommendedName>
    <alternativeName>
        <fullName evidence="7">28S ribosomal protein S16, mitochondrial</fullName>
    </alternativeName>
</protein>
<dbReference type="Pfam" id="PF00886">
    <property type="entry name" value="Ribosomal_S16"/>
    <property type="match status" value="1"/>
</dbReference>
<comment type="subcellular location">
    <subcellularLocation>
        <location evidence="1">Mitochondrion</location>
    </subcellularLocation>
</comment>
<evidence type="ECO:0000256" key="8">
    <source>
        <dbReference type="SAM" id="Coils"/>
    </source>
</evidence>
<sequence length="126" mass="14603">MVAIIRFARHGCTNRPFYHMVVIHNKRARNSRKYLEQLGTYDPMPNNHNEKLVSLNIERIKFWLASGAQMSKSVSMLLGLSGFLPVHPTTYIWARRARNKAEAIARMAEEAEREARETEETKEDDS</sequence>
<evidence type="ECO:0000256" key="1">
    <source>
        <dbReference type="ARBA" id="ARBA00004173"/>
    </source>
</evidence>
<dbReference type="HAMAP" id="MF_00385">
    <property type="entry name" value="Ribosomal_bS16"/>
    <property type="match status" value="1"/>
</dbReference>
<dbReference type="AlphaFoldDB" id="A0A9Q1BMY0"/>
<dbReference type="GO" id="GO:0032543">
    <property type="term" value="P:mitochondrial translation"/>
    <property type="evidence" value="ECO:0007669"/>
    <property type="project" value="TreeGrafter"/>
</dbReference>
<dbReference type="SUPFAM" id="SSF54565">
    <property type="entry name" value="Ribosomal protein S16"/>
    <property type="match status" value="1"/>
</dbReference>
<keyword evidence="3 9" id="KW-0689">Ribosomal protein</keyword>
<dbReference type="InterPro" id="IPR023803">
    <property type="entry name" value="Ribosomal_bS16_dom_sf"/>
</dbReference>
<feature type="coiled-coil region" evidence="8">
    <location>
        <begin position="94"/>
        <end position="124"/>
    </location>
</feature>
<proteinExistence type="inferred from homology"/>
<dbReference type="GO" id="GO:0005743">
    <property type="term" value="C:mitochondrial inner membrane"/>
    <property type="evidence" value="ECO:0007669"/>
    <property type="project" value="UniProtKB-ARBA"/>
</dbReference>